<dbReference type="PANTHER" id="PTHR47495:SF2">
    <property type="entry name" value="ALDEHYDE DEHYDROGENASE"/>
    <property type="match status" value="1"/>
</dbReference>
<dbReference type="Gene3D" id="3.90.1170.50">
    <property type="entry name" value="Aldehyde oxidase/xanthine dehydrogenase, a/b hammerhead"/>
    <property type="match status" value="1"/>
</dbReference>
<dbReference type="InterPro" id="IPR008274">
    <property type="entry name" value="AldOxase/xan_DH_MoCoBD1"/>
</dbReference>
<dbReference type="Gene3D" id="3.30.365.10">
    <property type="entry name" value="Aldehyde oxidase/xanthine dehydrogenase, molybdopterin binding domain"/>
    <property type="match status" value="4"/>
</dbReference>
<dbReference type="PROSITE" id="PS51318">
    <property type="entry name" value="TAT"/>
    <property type="match status" value="1"/>
</dbReference>
<sequence length="726" mass="76473">MTMGAQHTTLSRQPLSRRDALKGAGALVIGLSLPFGAGKALAQAKGPAPVDPNAFIRIGADDVVTVIVKHTEMGQGPYTGLATIAAEELDADWAQMRVQSAPANVAIYANTLLGAQLTGGSTAIANSFDQLRRAGAMARAMLVQAAAAEWKVPAADIAVDKGVISHKASGRSAGFGKFAAAAAKLPAPKQVRLKDPSAFTLIGKDQSGRRVDSADKSTGRAKFTIDMTAPDMLTVLVARSPRFGGTVKSFDAAETLKVKGVVAVRQISSGVAVYARGMWPAIKGRKALKVAWDDSKAEMRGTDEMIAAYLEQTRKPGRVHRASGDVDKALAAGGEVIEADYAFPYLAHAPMEPLDGFMVWDGTTARARFGSQGQTIDQGAIARVFGIPMEKVEIETLLAGGSFGRRAQATAHLAAELAEVAKAMPVGTPVKLVWTREDDIHGGYYRPLFVHRFRGAVKDGRITAWSNTMMGQSFMIGSPFESFAVKDGIDSIMSEGAAELLYDIADFRCDVHVAQSPVPTLWWRSVGHTHTGYAVECFVDQLLKVAGQDPVAGRLAMMGKAPRAAGALKAVAELAQWKGPQAANGRARGVAVVESFNTFVAQIAEVSVGADGEPRVHKVWAAVDCGIAVNPDIIRAQVEGGIGYALGHALYAEVPLVEGVPAVSNFNDYRSLRINEMPEIEVVVVPSAEPPTGIGEPGVPPLAPAVANALAALGGKRPARLPMVRA</sequence>
<dbReference type="Proteomes" id="UP000664914">
    <property type="component" value="Chromosome"/>
</dbReference>
<evidence type="ECO:0000313" key="3">
    <source>
        <dbReference type="Proteomes" id="UP000664914"/>
    </source>
</evidence>
<feature type="domain" description="Aldehyde oxidase/xanthine dehydrogenase a/b hammerhead" evidence="1">
    <location>
        <begin position="218"/>
        <end position="296"/>
    </location>
</feature>
<dbReference type="AlphaFoldDB" id="A0A975HG64"/>
<name>A0A975HG64_9SPHN</name>
<proteinExistence type="predicted"/>
<dbReference type="Pfam" id="PF02738">
    <property type="entry name" value="MoCoBD_1"/>
    <property type="match status" value="1"/>
</dbReference>
<organism evidence="2 3">
    <name type="scientific">Rhizorhabdus wittichii</name>
    <dbReference type="NCBI Taxonomy" id="160791"/>
    <lineage>
        <taxon>Bacteria</taxon>
        <taxon>Pseudomonadati</taxon>
        <taxon>Pseudomonadota</taxon>
        <taxon>Alphaproteobacteria</taxon>
        <taxon>Sphingomonadales</taxon>
        <taxon>Sphingomonadaceae</taxon>
        <taxon>Rhizorhabdus</taxon>
    </lineage>
</organism>
<protein>
    <submittedName>
        <fullName evidence="2">Xanthine dehydrogenase family protein molybdopterin-binding subunit</fullName>
    </submittedName>
</protein>
<dbReference type="EMBL" id="CP059319">
    <property type="protein sequence ID" value="QTH24132.1"/>
    <property type="molecule type" value="Genomic_DNA"/>
</dbReference>
<dbReference type="InterPro" id="IPR037165">
    <property type="entry name" value="AldOxase/xan_DH_Mopterin-bd_sf"/>
</dbReference>
<reference evidence="2" key="1">
    <citation type="submission" date="2020-07" db="EMBL/GenBank/DDBJ databases">
        <authorList>
            <person name="Camacho E."/>
        </authorList>
    </citation>
    <scope>NUCLEOTIDE SEQUENCE</scope>
    <source>
        <strain evidence="2">MPO218</strain>
    </source>
</reference>
<evidence type="ECO:0000313" key="2">
    <source>
        <dbReference type="EMBL" id="QTH24132.1"/>
    </source>
</evidence>
<dbReference type="GO" id="GO:0016491">
    <property type="term" value="F:oxidoreductase activity"/>
    <property type="evidence" value="ECO:0007669"/>
    <property type="project" value="InterPro"/>
</dbReference>
<dbReference type="SMART" id="SM01008">
    <property type="entry name" value="Ald_Xan_dh_C"/>
    <property type="match status" value="1"/>
</dbReference>
<reference evidence="2" key="2">
    <citation type="submission" date="2021-04" db="EMBL/GenBank/DDBJ databases">
        <title>Isolation and genomic analysis of the ibuprofen-degrading bacterium Sphingomonas strain MPO218.</title>
        <authorList>
            <person name="Aulestia M."/>
            <person name="Flores A."/>
            <person name="Mangas E.L."/>
            <person name="Perez-Pulido A.J."/>
            <person name="Santero E."/>
            <person name="Camacho E.M."/>
        </authorList>
    </citation>
    <scope>NUCLEOTIDE SEQUENCE</scope>
    <source>
        <strain evidence="2">MPO218</strain>
    </source>
</reference>
<accession>A0A975HG64</accession>
<dbReference type="PANTHER" id="PTHR47495">
    <property type="entry name" value="ALDEHYDE DEHYDROGENASE"/>
    <property type="match status" value="1"/>
</dbReference>
<dbReference type="RefSeq" id="WP_208634194.1">
    <property type="nucleotide sequence ID" value="NZ_CP059319.1"/>
</dbReference>
<dbReference type="InterPro" id="IPR046867">
    <property type="entry name" value="AldOxase/xan_DH_MoCoBD2"/>
</dbReference>
<dbReference type="InterPro" id="IPR052516">
    <property type="entry name" value="N-heterocyclic_Hydroxylase"/>
</dbReference>
<dbReference type="SUPFAM" id="SSF56003">
    <property type="entry name" value="Molybdenum cofactor-binding domain"/>
    <property type="match status" value="2"/>
</dbReference>
<dbReference type="InterPro" id="IPR006311">
    <property type="entry name" value="TAT_signal"/>
</dbReference>
<evidence type="ECO:0000259" key="1">
    <source>
        <dbReference type="SMART" id="SM01008"/>
    </source>
</evidence>
<dbReference type="PIRSF" id="PIRSF036389">
    <property type="entry name" value="IOR_B"/>
    <property type="match status" value="1"/>
</dbReference>
<gene>
    <name evidence="2" type="ORF">HRJ34_11860</name>
</gene>
<dbReference type="InterPro" id="IPR000674">
    <property type="entry name" value="Ald_Oxase/Xan_DH_a/b"/>
</dbReference>
<dbReference type="InterPro" id="IPR012368">
    <property type="entry name" value="OxRdtase_Mopterin-bd_su_IorB"/>
</dbReference>
<dbReference type="Pfam" id="PF20256">
    <property type="entry name" value="MoCoBD_2"/>
    <property type="match status" value="2"/>
</dbReference>